<name>M1DGU9_SOLTU</name>
<dbReference type="GO" id="GO:0009579">
    <property type="term" value="C:thylakoid"/>
    <property type="evidence" value="ECO:0000318"/>
    <property type="project" value="GO_Central"/>
</dbReference>
<dbReference type="Proteomes" id="UP000011115">
    <property type="component" value="Unassembled WGS sequence"/>
</dbReference>
<sequence>MTEVPEHNSYSEGGSFDFQDAFHEPDDDQPLQSRRAEICSRSRPDSSRDLVATPPTEDTVLAKFYIAYKELVPKGKKKARTFRPVESVLVRGVVGRCSRDHSNAIFERGVVFDYQNLATTMTPLDGLRGRLAPLIYDTTLRWIEAEAPIEKKELNVAVRYWFGLISSYIMPSQSESTLRHPKAACVASIISRRSIDMGLIIEQKMAMRAKQHQTSLSFPVLITELCRRARVPRDVMRDIEVTPLSCTDIRRIEAKYTREEAYRRRAAPVDASREVDITSIHAEASFSTPASGPLGTSTSSYNPCDSTASQSPRITQDIILKMGHLAHSVDVRATRLEAEGESSEMTSLKADVANLKNDVVYLKSTDFTSLLEAANDMDAPASYEIPPVTNEKEIETSLIETSMPGPIGSSATGATPGIDSPTDEATS</sequence>
<keyword evidence="4" id="KW-1185">Reference proteome</keyword>
<evidence type="ECO:0000313" key="3">
    <source>
        <dbReference type="EnsemblPlants" id="PGSC0003DMT400088844"/>
    </source>
</evidence>
<feature type="region of interest" description="Disordered" evidence="1">
    <location>
        <begin position="286"/>
        <end position="309"/>
    </location>
</feature>
<evidence type="ECO:0000313" key="4">
    <source>
        <dbReference type="Proteomes" id="UP000011115"/>
    </source>
</evidence>
<dbReference type="PANTHER" id="PTHR33180">
    <property type="entry name" value="PHOTOSYSTEM II CP43 REACTION CENTER PROTEIN"/>
    <property type="match status" value="1"/>
</dbReference>
<feature type="compositionally biased region" description="Basic and acidic residues" evidence="1">
    <location>
        <begin position="34"/>
        <end position="48"/>
    </location>
</feature>
<protein>
    <submittedName>
        <fullName evidence="3">Polyprotein protein</fullName>
    </submittedName>
</protein>
<accession>M1DGU9</accession>
<feature type="region of interest" description="Disordered" evidence="1">
    <location>
        <begin position="1"/>
        <end position="53"/>
    </location>
</feature>
<reference evidence="4" key="1">
    <citation type="journal article" date="2011" name="Nature">
        <title>Genome sequence and analysis of the tuber crop potato.</title>
        <authorList>
            <consortium name="The Potato Genome Sequencing Consortium"/>
        </authorList>
    </citation>
    <scope>NUCLEOTIDE SEQUENCE [LARGE SCALE GENOMIC DNA]</scope>
    <source>
        <strain evidence="4">cv. DM1-3 516 R44</strain>
    </source>
</reference>
<dbReference type="InterPro" id="IPR046796">
    <property type="entry name" value="Transposase_32_dom"/>
</dbReference>
<dbReference type="EnsemblPlants" id="PGSC0003DMT400088844">
    <property type="protein sequence ID" value="PGSC0003DMT400088844"/>
    <property type="gene ID" value="PGSC0003DMG400038415"/>
</dbReference>
<organism evidence="3 4">
    <name type="scientific">Solanum tuberosum</name>
    <name type="common">Potato</name>
    <dbReference type="NCBI Taxonomy" id="4113"/>
    <lineage>
        <taxon>Eukaryota</taxon>
        <taxon>Viridiplantae</taxon>
        <taxon>Streptophyta</taxon>
        <taxon>Embryophyta</taxon>
        <taxon>Tracheophyta</taxon>
        <taxon>Spermatophyta</taxon>
        <taxon>Magnoliopsida</taxon>
        <taxon>eudicotyledons</taxon>
        <taxon>Gunneridae</taxon>
        <taxon>Pentapetalae</taxon>
        <taxon>asterids</taxon>
        <taxon>lamiids</taxon>
        <taxon>Solanales</taxon>
        <taxon>Solanaceae</taxon>
        <taxon>Solanoideae</taxon>
        <taxon>Solaneae</taxon>
        <taxon>Solanum</taxon>
    </lineage>
</organism>
<feature type="domain" description="Putative plant transposon protein" evidence="2">
    <location>
        <begin position="58"/>
        <end position="232"/>
    </location>
</feature>
<feature type="region of interest" description="Disordered" evidence="1">
    <location>
        <begin position="401"/>
        <end position="427"/>
    </location>
</feature>
<reference evidence="3" key="2">
    <citation type="submission" date="2015-06" db="UniProtKB">
        <authorList>
            <consortium name="EnsemblPlants"/>
        </authorList>
    </citation>
    <scope>IDENTIFICATION</scope>
    <source>
        <strain evidence="3">DM1-3 516 R44</strain>
    </source>
</reference>
<dbReference type="GO" id="GO:0009523">
    <property type="term" value="C:photosystem II"/>
    <property type="evidence" value="ECO:0000318"/>
    <property type="project" value="GO_Central"/>
</dbReference>
<evidence type="ECO:0000259" key="2">
    <source>
        <dbReference type="Pfam" id="PF20167"/>
    </source>
</evidence>
<dbReference type="Gramene" id="PGSC0003DMT400088844">
    <property type="protein sequence ID" value="PGSC0003DMT400088844"/>
    <property type="gene ID" value="PGSC0003DMG400038415"/>
</dbReference>
<dbReference type="PaxDb" id="4113-PGSC0003DMT400088844"/>
<dbReference type="Pfam" id="PF20167">
    <property type="entry name" value="Transposase_32"/>
    <property type="match status" value="1"/>
</dbReference>
<dbReference type="AlphaFoldDB" id="M1DGU9"/>
<proteinExistence type="predicted"/>
<dbReference type="PANTHER" id="PTHR33180:SF31">
    <property type="entry name" value="POLYPROTEIN PROTEIN"/>
    <property type="match status" value="1"/>
</dbReference>
<dbReference type="HOGENOM" id="CLU_029307_12_3_1"/>
<evidence type="ECO:0000256" key="1">
    <source>
        <dbReference type="SAM" id="MobiDB-lite"/>
    </source>
</evidence>
<dbReference type="InParanoid" id="M1DGU9"/>